<dbReference type="OrthoDB" id="2668416at2759"/>
<sequence>MSCDKPTFLAVVALVKLNWIGRIHHNAKFDITKRVAVTMIYLSSGSTIDSDASLLGMSKTSAVAYTTQVFTVLIKMAKKIISRPSTHDEIDQVRIGFELIAGFSDAIGATNLLFEFDAQLNTKAGIAGKTFLP</sequence>
<organism evidence="1 2">
    <name type="scientific">Phytophthora megakarya</name>
    <dbReference type="NCBI Taxonomy" id="4795"/>
    <lineage>
        <taxon>Eukaryota</taxon>
        <taxon>Sar</taxon>
        <taxon>Stramenopiles</taxon>
        <taxon>Oomycota</taxon>
        <taxon>Peronosporomycetes</taxon>
        <taxon>Peronosporales</taxon>
        <taxon>Peronosporaceae</taxon>
        <taxon>Phytophthora</taxon>
    </lineage>
</organism>
<comment type="caution">
    <text evidence="1">The sequence shown here is derived from an EMBL/GenBank/DDBJ whole genome shotgun (WGS) entry which is preliminary data.</text>
</comment>
<evidence type="ECO:0008006" key="3">
    <source>
        <dbReference type="Google" id="ProtNLM"/>
    </source>
</evidence>
<accession>A0A225VSH6</accession>
<dbReference type="EMBL" id="NBNE01003210">
    <property type="protein sequence ID" value="OWZ08275.1"/>
    <property type="molecule type" value="Genomic_DNA"/>
</dbReference>
<evidence type="ECO:0000313" key="2">
    <source>
        <dbReference type="Proteomes" id="UP000198211"/>
    </source>
</evidence>
<protein>
    <recommendedName>
        <fullName evidence="3">Nuclease HARBI1</fullName>
    </recommendedName>
</protein>
<keyword evidence="2" id="KW-1185">Reference proteome</keyword>
<gene>
    <name evidence="1" type="ORF">PHMEG_00019208</name>
</gene>
<name>A0A225VSH6_9STRA</name>
<proteinExistence type="predicted"/>
<dbReference type="AlphaFoldDB" id="A0A225VSH6"/>
<evidence type="ECO:0000313" key="1">
    <source>
        <dbReference type="EMBL" id="OWZ08275.1"/>
    </source>
</evidence>
<reference evidence="2" key="1">
    <citation type="submission" date="2017-03" db="EMBL/GenBank/DDBJ databases">
        <title>Phytopthora megakarya and P. palmivora, two closely related causual agents of cacao black pod achieved similar genome size and gene model numbers by different mechanisms.</title>
        <authorList>
            <person name="Ali S."/>
            <person name="Shao J."/>
            <person name="Larry D.J."/>
            <person name="Kronmiller B."/>
            <person name="Shen D."/>
            <person name="Strem M.D."/>
            <person name="Melnick R.L."/>
            <person name="Guiltinan M.J."/>
            <person name="Tyler B.M."/>
            <person name="Meinhardt L.W."/>
            <person name="Bailey B.A."/>
        </authorList>
    </citation>
    <scope>NUCLEOTIDE SEQUENCE [LARGE SCALE GENOMIC DNA]</scope>
    <source>
        <strain evidence="2">zdho120</strain>
    </source>
</reference>
<dbReference type="Proteomes" id="UP000198211">
    <property type="component" value="Unassembled WGS sequence"/>
</dbReference>